<evidence type="ECO:0000256" key="1">
    <source>
        <dbReference type="ARBA" id="ARBA00004651"/>
    </source>
</evidence>
<feature type="transmembrane region" description="Helical" evidence="7">
    <location>
        <begin position="362"/>
        <end position="385"/>
    </location>
</feature>
<gene>
    <name evidence="9" type="primary">ydhP_1</name>
    <name evidence="9" type="ORF">BACVE_000815</name>
</gene>
<dbReference type="Pfam" id="PF07690">
    <property type="entry name" value="MFS_1"/>
    <property type="match status" value="1"/>
</dbReference>
<feature type="transmembrane region" description="Helical" evidence="7">
    <location>
        <begin position="136"/>
        <end position="155"/>
    </location>
</feature>
<dbReference type="Gene3D" id="1.20.1250.20">
    <property type="entry name" value="MFS general substrate transporter like domains"/>
    <property type="match status" value="1"/>
</dbReference>
<feature type="transmembrane region" description="Helical" evidence="7">
    <location>
        <begin position="271"/>
        <end position="293"/>
    </location>
</feature>
<dbReference type="InterPro" id="IPR020846">
    <property type="entry name" value="MFS_dom"/>
</dbReference>
<dbReference type="GO" id="GO:0022857">
    <property type="term" value="F:transmembrane transporter activity"/>
    <property type="evidence" value="ECO:0007669"/>
    <property type="project" value="InterPro"/>
</dbReference>
<dbReference type="InterPro" id="IPR036259">
    <property type="entry name" value="MFS_trans_sf"/>
</dbReference>
<evidence type="ECO:0000256" key="6">
    <source>
        <dbReference type="ARBA" id="ARBA00023136"/>
    </source>
</evidence>
<dbReference type="SUPFAM" id="SSF103473">
    <property type="entry name" value="MFS general substrate transporter"/>
    <property type="match status" value="1"/>
</dbReference>
<dbReference type="Proteomes" id="UP000587477">
    <property type="component" value="Chromosome"/>
</dbReference>
<organism evidence="9 10">
    <name type="scientific">Bacillus velezensis</name>
    <dbReference type="NCBI Taxonomy" id="492670"/>
    <lineage>
        <taxon>Bacteria</taxon>
        <taxon>Bacillati</taxon>
        <taxon>Bacillota</taxon>
        <taxon>Bacilli</taxon>
        <taxon>Bacillales</taxon>
        <taxon>Bacillaceae</taxon>
        <taxon>Bacillus</taxon>
        <taxon>Bacillus amyloliquefaciens group</taxon>
    </lineage>
</organism>
<dbReference type="EMBL" id="CP063687">
    <property type="protein sequence ID" value="QOY25866.1"/>
    <property type="molecule type" value="Genomic_DNA"/>
</dbReference>
<keyword evidence="5 7" id="KW-1133">Transmembrane helix</keyword>
<feature type="transmembrane region" description="Helical" evidence="7">
    <location>
        <begin position="210"/>
        <end position="231"/>
    </location>
</feature>
<comment type="subcellular location">
    <subcellularLocation>
        <location evidence="1">Cell membrane</location>
        <topology evidence="1">Multi-pass membrane protein</topology>
    </subcellularLocation>
</comment>
<feature type="domain" description="Major facilitator superfamily (MFS) profile" evidence="8">
    <location>
        <begin position="13"/>
        <end position="388"/>
    </location>
</feature>
<evidence type="ECO:0000313" key="9">
    <source>
        <dbReference type="EMBL" id="QOY25866.1"/>
    </source>
</evidence>
<feature type="transmembrane region" description="Helical" evidence="7">
    <location>
        <begin position="51"/>
        <end position="72"/>
    </location>
</feature>
<evidence type="ECO:0000256" key="4">
    <source>
        <dbReference type="ARBA" id="ARBA00022692"/>
    </source>
</evidence>
<keyword evidence="4 7" id="KW-0812">Transmembrane</keyword>
<evidence type="ECO:0000256" key="7">
    <source>
        <dbReference type="SAM" id="Phobius"/>
    </source>
</evidence>
<evidence type="ECO:0000259" key="8">
    <source>
        <dbReference type="PROSITE" id="PS50850"/>
    </source>
</evidence>
<evidence type="ECO:0000313" key="10">
    <source>
        <dbReference type="Proteomes" id="UP000587477"/>
    </source>
</evidence>
<evidence type="ECO:0000256" key="3">
    <source>
        <dbReference type="ARBA" id="ARBA00022475"/>
    </source>
</evidence>
<evidence type="ECO:0000256" key="5">
    <source>
        <dbReference type="ARBA" id="ARBA00022989"/>
    </source>
</evidence>
<feature type="transmembrane region" description="Helical" evidence="7">
    <location>
        <begin position="243"/>
        <end position="264"/>
    </location>
</feature>
<feature type="transmembrane region" description="Helical" evidence="7">
    <location>
        <begin position="79"/>
        <end position="98"/>
    </location>
</feature>
<dbReference type="GO" id="GO:0005886">
    <property type="term" value="C:plasma membrane"/>
    <property type="evidence" value="ECO:0007669"/>
    <property type="project" value="UniProtKB-SubCell"/>
</dbReference>
<name>A0A7W4QF04_BACVE</name>
<feature type="transmembrane region" description="Helical" evidence="7">
    <location>
        <begin position="330"/>
        <end position="356"/>
    </location>
</feature>
<proteinExistence type="predicted"/>
<keyword evidence="2" id="KW-0813">Transport</keyword>
<feature type="transmembrane region" description="Helical" evidence="7">
    <location>
        <begin position="299"/>
        <end position="318"/>
    </location>
</feature>
<reference evidence="10" key="1">
    <citation type="submission" date="2020-10" db="EMBL/GenBank/DDBJ databases">
        <title>Complete genome sequence of Bacillus velezensis NST6.</title>
        <authorList>
            <person name="Choi J."/>
        </authorList>
    </citation>
    <scope>NUCLEOTIDE SEQUENCE [LARGE SCALE GENOMIC DNA]</scope>
    <source>
        <strain evidence="10">NST6</strain>
    </source>
</reference>
<dbReference type="InterPro" id="IPR050189">
    <property type="entry name" value="MFS_Efflux_Transporters"/>
</dbReference>
<dbReference type="CDD" id="cd17324">
    <property type="entry name" value="MFS_NepI_like"/>
    <property type="match status" value="1"/>
</dbReference>
<dbReference type="PANTHER" id="PTHR43124:SF3">
    <property type="entry name" value="CHLORAMPHENICOL EFFLUX PUMP RV0191"/>
    <property type="match status" value="1"/>
</dbReference>
<feature type="transmembrane region" description="Helical" evidence="7">
    <location>
        <begin position="167"/>
        <end position="189"/>
    </location>
</feature>
<evidence type="ECO:0000256" key="2">
    <source>
        <dbReference type="ARBA" id="ARBA00022448"/>
    </source>
</evidence>
<keyword evidence="6 7" id="KW-0472">Membrane</keyword>
<feature type="transmembrane region" description="Helical" evidence="7">
    <location>
        <begin position="12"/>
        <end position="39"/>
    </location>
</feature>
<accession>A0A7W4QF04</accession>
<keyword evidence="3" id="KW-1003">Cell membrane</keyword>
<dbReference type="InterPro" id="IPR011701">
    <property type="entry name" value="MFS"/>
</dbReference>
<feature type="transmembrane region" description="Helical" evidence="7">
    <location>
        <begin position="104"/>
        <end position="124"/>
    </location>
</feature>
<dbReference type="PROSITE" id="PS50850">
    <property type="entry name" value="MFS"/>
    <property type="match status" value="1"/>
</dbReference>
<dbReference type="PANTHER" id="PTHR43124">
    <property type="entry name" value="PURINE EFFLUX PUMP PBUE"/>
    <property type="match status" value="1"/>
</dbReference>
<sequence length="399" mass="41969">MNIKMKQPSVKLMIFVLMICTFSIGYTEYAVMGILTSIADDFHIHVSSAGMLVTAYAASVCLTGPIVTIIAVKLPRKPVLLGLMGIFVLANLMSVFAPNFAVLAISRILSASIHGAFFAIAMVFASEMVPPEKRSAAAASMNGGLTVALMLGVPFGSYLGDALNWRAVFFIISVLGMIGLVGLMLVVPNRKPKVIPMLMNEWSVFKHKQVIFSFAITILGYSGVFIAYTFIEPILRDSAGFGTVGITGALFAYGLGGVAGNFFAGKVPLKLLTRTMIGVMIGLIGVLAIFPYIAVFPAAAVSATFLFGACAFGTPPLLQTKVISSSENGTTIAAAVSVSAFNLANALGAWIGGLILGGTGSYSWLFAGGALMTALGLVLSTFAHLSEKKDVYEYQVHKG</sequence>
<protein>
    <submittedName>
        <fullName evidence="9">Inner membrane transport protein YdhP</fullName>
    </submittedName>
</protein>
<dbReference type="AlphaFoldDB" id="A0A7W4QF04"/>